<keyword evidence="5" id="KW-1185">Reference proteome</keyword>
<dbReference type="SUPFAM" id="SSF46689">
    <property type="entry name" value="Homeodomain-like"/>
    <property type="match status" value="1"/>
</dbReference>
<reference evidence="4" key="1">
    <citation type="submission" date="2021-10" db="EMBL/GenBank/DDBJ databases">
        <title>Tropical sea cucumber genome reveals ecological adaptation and Cuvierian tubules defense mechanism.</title>
        <authorList>
            <person name="Chen T."/>
        </authorList>
    </citation>
    <scope>NUCLEOTIDE SEQUENCE</scope>
    <source>
        <strain evidence="4">Nanhai2018</strain>
        <tissue evidence="4">Muscle</tissue>
    </source>
</reference>
<dbReference type="AlphaFoldDB" id="A0A9Q1CR91"/>
<evidence type="ECO:0000313" key="5">
    <source>
        <dbReference type="Proteomes" id="UP001152320"/>
    </source>
</evidence>
<protein>
    <recommendedName>
        <fullName evidence="3">HTH CENPB-type domain-containing protein</fullName>
    </recommendedName>
</protein>
<dbReference type="Pfam" id="PF05225">
    <property type="entry name" value="HTH_psq"/>
    <property type="match status" value="1"/>
</dbReference>
<dbReference type="OrthoDB" id="71166at2759"/>
<organism evidence="4 5">
    <name type="scientific">Holothuria leucospilota</name>
    <name type="common">Black long sea cucumber</name>
    <name type="synonym">Mertensiothuria leucospilota</name>
    <dbReference type="NCBI Taxonomy" id="206669"/>
    <lineage>
        <taxon>Eukaryota</taxon>
        <taxon>Metazoa</taxon>
        <taxon>Echinodermata</taxon>
        <taxon>Eleutherozoa</taxon>
        <taxon>Echinozoa</taxon>
        <taxon>Holothuroidea</taxon>
        <taxon>Aspidochirotacea</taxon>
        <taxon>Aspidochirotida</taxon>
        <taxon>Holothuriidae</taxon>
        <taxon>Holothuria</taxon>
    </lineage>
</organism>
<gene>
    <name evidence="4" type="ORF">HOLleu_03158</name>
</gene>
<keyword evidence="2" id="KW-0539">Nucleus</keyword>
<dbReference type="Pfam" id="PF03221">
    <property type="entry name" value="HTH_Tnp_Tc5"/>
    <property type="match status" value="1"/>
</dbReference>
<dbReference type="Proteomes" id="UP001152320">
    <property type="component" value="Chromosome 1"/>
</dbReference>
<dbReference type="PROSITE" id="PS51253">
    <property type="entry name" value="HTH_CENPB"/>
    <property type="match status" value="1"/>
</dbReference>
<evidence type="ECO:0000256" key="1">
    <source>
        <dbReference type="ARBA" id="ARBA00023125"/>
    </source>
</evidence>
<accession>A0A9Q1CR91</accession>
<name>A0A9Q1CR91_HOLLE</name>
<dbReference type="GO" id="GO:0003677">
    <property type="term" value="F:DNA binding"/>
    <property type="evidence" value="ECO:0007669"/>
    <property type="project" value="UniProtKB-KW"/>
</dbReference>
<feature type="domain" description="HTH CENPB-type" evidence="3">
    <location>
        <begin position="56"/>
        <end position="131"/>
    </location>
</feature>
<dbReference type="Gene3D" id="1.10.10.60">
    <property type="entry name" value="Homeodomain-like"/>
    <property type="match status" value="1"/>
</dbReference>
<sequence length="152" mass="17370">MAQVRQQYRTYSQDAVNRAVGGIQKGEFTFKGASKQFGFPRSTLQDKVKGRAPVVASSGPSATLTQAEKQLLEEYITKMSKIGYGLTKRQLLDEVQTIIEKDGRPNPFKDNRPGRDWYQRFLRRHPNLRERISENLGKERAGVTEEKIKQVV</sequence>
<evidence type="ECO:0000259" key="3">
    <source>
        <dbReference type="PROSITE" id="PS51253"/>
    </source>
</evidence>
<dbReference type="InterPro" id="IPR007889">
    <property type="entry name" value="HTH_Psq"/>
</dbReference>
<evidence type="ECO:0000313" key="4">
    <source>
        <dbReference type="EMBL" id="KAJ8050092.1"/>
    </source>
</evidence>
<dbReference type="InterPro" id="IPR009057">
    <property type="entry name" value="Homeodomain-like_sf"/>
</dbReference>
<comment type="caution">
    <text evidence="4">The sequence shown here is derived from an EMBL/GenBank/DDBJ whole genome shotgun (WGS) entry which is preliminary data.</text>
</comment>
<keyword evidence="1" id="KW-0238">DNA-binding</keyword>
<dbReference type="EMBL" id="JAIZAY010000001">
    <property type="protein sequence ID" value="KAJ8050092.1"/>
    <property type="molecule type" value="Genomic_DNA"/>
</dbReference>
<dbReference type="InterPro" id="IPR006600">
    <property type="entry name" value="HTH_CenpB_DNA-bd_dom"/>
</dbReference>
<evidence type="ECO:0000256" key="2">
    <source>
        <dbReference type="ARBA" id="ARBA00023242"/>
    </source>
</evidence>
<proteinExistence type="predicted"/>